<evidence type="ECO:0000256" key="4">
    <source>
        <dbReference type="ARBA" id="ARBA00022614"/>
    </source>
</evidence>
<evidence type="ECO:0000256" key="6">
    <source>
        <dbReference type="ARBA" id="ARBA00022729"/>
    </source>
</evidence>
<accession>A0AAD9WQP3</accession>
<keyword evidence="5 13" id="KW-0812">Transmembrane</keyword>
<dbReference type="Gene3D" id="3.80.10.10">
    <property type="entry name" value="Ribonuclease Inhibitor"/>
    <property type="match status" value="9"/>
</dbReference>
<proteinExistence type="inferred from homology"/>
<dbReference type="Pfam" id="PF13855">
    <property type="entry name" value="LRR_8"/>
    <property type="match status" value="2"/>
</dbReference>
<dbReference type="EMBL" id="JANJYI010000008">
    <property type="protein sequence ID" value="KAK2640184.1"/>
    <property type="molecule type" value="Genomic_DNA"/>
</dbReference>
<keyword evidence="10" id="KW-0675">Receptor</keyword>
<dbReference type="SMART" id="SM00369">
    <property type="entry name" value="LRR_TYP"/>
    <property type="match status" value="12"/>
</dbReference>
<evidence type="ECO:0000256" key="5">
    <source>
        <dbReference type="ARBA" id="ARBA00022692"/>
    </source>
</evidence>
<feature type="region of interest" description="Disordered" evidence="12">
    <location>
        <begin position="560"/>
        <end position="582"/>
    </location>
</feature>
<evidence type="ECO:0000256" key="3">
    <source>
        <dbReference type="ARBA" id="ARBA00022475"/>
    </source>
</evidence>
<feature type="transmembrane region" description="Helical" evidence="13">
    <location>
        <begin position="1575"/>
        <end position="1596"/>
    </location>
</feature>
<dbReference type="InterPro" id="IPR003591">
    <property type="entry name" value="Leu-rich_rpt_typical-subtyp"/>
</dbReference>
<evidence type="ECO:0000256" key="2">
    <source>
        <dbReference type="ARBA" id="ARBA00009592"/>
    </source>
</evidence>
<dbReference type="SMART" id="SM00365">
    <property type="entry name" value="LRR_SD22"/>
    <property type="match status" value="8"/>
</dbReference>
<keyword evidence="4" id="KW-0433">Leucine-rich repeat</keyword>
<dbReference type="PANTHER" id="PTHR48062:SF52">
    <property type="entry name" value="RECEPTOR-LIKE PROTEIN 8-RELATED"/>
    <property type="match status" value="1"/>
</dbReference>
<keyword evidence="3" id="KW-1003">Cell membrane</keyword>
<comment type="caution">
    <text evidence="15">The sequence shown here is derived from an EMBL/GenBank/DDBJ whole genome shotgun (WGS) entry which is preliminary data.</text>
</comment>
<feature type="compositionally biased region" description="Polar residues" evidence="12">
    <location>
        <begin position="564"/>
        <end position="573"/>
    </location>
</feature>
<dbReference type="InterPro" id="IPR051502">
    <property type="entry name" value="RLP_Defense_Trigger"/>
</dbReference>
<feature type="domain" description="Leucine-rich repeat-containing N-terminal plant-type" evidence="14">
    <location>
        <begin position="696"/>
        <end position="719"/>
    </location>
</feature>
<protein>
    <recommendedName>
        <fullName evidence="14">Leucine-rich repeat-containing N-terminal plant-type domain-containing protein</fullName>
    </recommendedName>
</protein>
<evidence type="ECO:0000256" key="1">
    <source>
        <dbReference type="ARBA" id="ARBA00004251"/>
    </source>
</evidence>
<dbReference type="InterPro" id="IPR001611">
    <property type="entry name" value="Leu-rich_rpt"/>
</dbReference>
<dbReference type="SUPFAM" id="SSF52058">
    <property type="entry name" value="L domain-like"/>
    <property type="match status" value="5"/>
</dbReference>
<evidence type="ECO:0000313" key="16">
    <source>
        <dbReference type="Proteomes" id="UP001280121"/>
    </source>
</evidence>
<evidence type="ECO:0000256" key="12">
    <source>
        <dbReference type="SAM" id="MobiDB-lite"/>
    </source>
</evidence>
<sequence>MTSLEYLSLLDNNFDGLFSFDSLANLSKLEIFRLSTKDSTLQVLETENFLQPPNQLKVLSVRNCKFHDIPSSLMYQHSLESIDLSHNKLVGMFPTWLLHNNTRLQGMYLINNSLSGILQLPNSTHDLLELIISNNNLKGQLPIINGMIHPRLENLNLSKNSFEGYIPWSMGEMKILNLLDLSSNSFSGELPKPFITGCHSLEILKLSNNNFHGEIFPRFMNMTQLRWLIFDNNQFGGKIQDGLSIARFFSALDLSSNRFSGQIPDLIGNFSYLCTLVLSNNLLEGGVPVQLSNLGYLFILDISENRLSGSMASSFNLSASIDEDPRLDVFLLGGNLLEGIIPHELCKFKYLSILDISHNSLNGTIPSCFTKILTWVEQSNDTDGIPPEIILGEGHRVYHYFSSYNFTLSFEQESSHSKFLESTQEMVIGFVSKNRYDSYKSSILRYMLGIDLSCNELTGDIPTDIGNLQQIIAMNLSHNFLSGSIPESFSNLTNIESLDLSRNKLSSRIPPQLTQLNRLGTFNVSFNNLSGPVPDQGQFGTFIESSYGGNHGLCGPQIKRSCDSSEPTTQPATPSGAREDEEDKSAIDMVSFYWSLSAAYVTTIMAFILILWLNSYWCKQWFCFIDECIISSYCWVLRNVFHRLLSKLCMLIVLSLALQMHGNKGCLEKERIALLAIKPFILNATVSATSDEVERNRTVESWVNDRVSDCCNWYRVECNTTTGRVMNLSLSDLLYNSTTILNFSVFQPLEELQILDLSGNLFGGWDDSRAHHLKQLKILDLSYNRFNGSILSYLTAITSLTTLTLKRNNLQDFNPTQGGGLGNLRNLEYLDLRGNSINVSLQELGLSNLTNLEFLDLSYNSIRSGSLQQANLRNLEYLDLRGNSINVSLQELGICKLKNLIELNLRGNNFEGQLPPCVNNLTILRVLDLSFNQLTGNLPSINLMTSLEYLSLLGNNFEGLFSFGSLANLSKLEIFQLSTKDSTLQVLETENFLQPPNQLKVLSLRNCNLHGIPTFLMYQHSLEIIDLSHNKLVGMFPTWLLHNNTKLQGMYLINNFLSGIIQVPNSSHDLLELRISNNNLKGQLPMNIGVILPRLVNLNLSKNSFEGYIPWSMGEMKSLDILDLSSNNFSGELPKPFISGCPSLRFLKLSNNNFHGEIFPRFMNMIQLNWLILDNNQFSGKIQYGLGKASFLWVLDLSSNHFSGQIPDWIGNFSHLDILVLSNNLLEGGVPVQLSNLGVLSILDISENRLFGSMGSSFNLSSSLKKLCMQKNALNGSIPNAFLRTTADLLILDLRDNEFSGSILIQIDEVPSLGVLLLGGNHLEGIIPHELCKFKYLRILDLSRNRLNGTIPSCFTNILTWVGQSNDTYRIPPEMVLDIWNNGYAFSSYNFTVAFEPEFSLVMSPQEIEIGFVSKNRYESYKGGILGYMLGIDLSCNELTGDIPTDIGNLQQIIAMNLSHNFLSGSIPESFSNLTNIESLDLSHNKLSGRVSPQLTQLNSISTFNVSFNNLSGPVPDKGQFGTFVENSYGGNPGLCGPQIKRSCDNSSEPTTPPATPSGAREDEEDESAIDMVSFYWSLFAAYVTTIMAFVLILWLNSYWRKQWFCFIDECIISSYCWVLRNVFHMYDDI</sequence>
<dbReference type="Pfam" id="PF08263">
    <property type="entry name" value="LRRNT_2"/>
    <property type="match status" value="1"/>
</dbReference>
<feature type="transmembrane region" description="Helical" evidence="13">
    <location>
        <begin position="592"/>
        <end position="613"/>
    </location>
</feature>
<keyword evidence="16" id="KW-1185">Reference proteome</keyword>
<evidence type="ECO:0000259" key="14">
    <source>
        <dbReference type="Pfam" id="PF08263"/>
    </source>
</evidence>
<gene>
    <name evidence="15" type="ORF">Ddye_027979</name>
</gene>
<keyword evidence="8 13" id="KW-1133">Transmembrane helix</keyword>
<evidence type="ECO:0000313" key="15">
    <source>
        <dbReference type="EMBL" id="KAK2640184.1"/>
    </source>
</evidence>
<comment type="subcellular location">
    <subcellularLocation>
        <location evidence="1">Cell membrane</location>
        <topology evidence="1">Single-pass type I membrane protein</topology>
    </subcellularLocation>
</comment>
<name>A0AAD9WQP3_9ROSI</name>
<evidence type="ECO:0000256" key="13">
    <source>
        <dbReference type="SAM" id="Phobius"/>
    </source>
</evidence>
<keyword evidence="7" id="KW-0677">Repeat</keyword>
<dbReference type="FunFam" id="3.80.10.10:FF:000095">
    <property type="entry name" value="LRR receptor-like serine/threonine-protein kinase GSO1"/>
    <property type="match status" value="2"/>
</dbReference>
<feature type="transmembrane region" description="Helical" evidence="13">
    <location>
        <begin position="644"/>
        <end position="662"/>
    </location>
</feature>
<organism evidence="15 16">
    <name type="scientific">Dipteronia dyeriana</name>
    <dbReference type="NCBI Taxonomy" id="168575"/>
    <lineage>
        <taxon>Eukaryota</taxon>
        <taxon>Viridiplantae</taxon>
        <taxon>Streptophyta</taxon>
        <taxon>Embryophyta</taxon>
        <taxon>Tracheophyta</taxon>
        <taxon>Spermatophyta</taxon>
        <taxon>Magnoliopsida</taxon>
        <taxon>eudicotyledons</taxon>
        <taxon>Gunneridae</taxon>
        <taxon>Pentapetalae</taxon>
        <taxon>rosids</taxon>
        <taxon>malvids</taxon>
        <taxon>Sapindales</taxon>
        <taxon>Sapindaceae</taxon>
        <taxon>Hippocastanoideae</taxon>
        <taxon>Acereae</taxon>
        <taxon>Dipteronia</taxon>
    </lineage>
</organism>
<dbReference type="InterPro" id="IPR013210">
    <property type="entry name" value="LRR_N_plant-typ"/>
</dbReference>
<dbReference type="Proteomes" id="UP001280121">
    <property type="component" value="Unassembled WGS sequence"/>
</dbReference>
<keyword evidence="6" id="KW-0732">Signal</keyword>
<evidence type="ECO:0000256" key="11">
    <source>
        <dbReference type="ARBA" id="ARBA00023180"/>
    </source>
</evidence>
<feature type="region of interest" description="Disordered" evidence="12">
    <location>
        <begin position="1543"/>
        <end position="1564"/>
    </location>
</feature>
<evidence type="ECO:0000256" key="10">
    <source>
        <dbReference type="ARBA" id="ARBA00023170"/>
    </source>
</evidence>
<evidence type="ECO:0000256" key="9">
    <source>
        <dbReference type="ARBA" id="ARBA00023136"/>
    </source>
</evidence>
<evidence type="ECO:0000256" key="7">
    <source>
        <dbReference type="ARBA" id="ARBA00022737"/>
    </source>
</evidence>
<dbReference type="GO" id="GO:0005886">
    <property type="term" value="C:plasma membrane"/>
    <property type="evidence" value="ECO:0007669"/>
    <property type="project" value="UniProtKB-SubCell"/>
</dbReference>
<dbReference type="PRINTS" id="PR00019">
    <property type="entry name" value="LEURICHRPT"/>
</dbReference>
<dbReference type="Pfam" id="PF00560">
    <property type="entry name" value="LRR_1"/>
    <property type="match status" value="12"/>
</dbReference>
<dbReference type="PANTHER" id="PTHR48062">
    <property type="entry name" value="RECEPTOR-LIKE PROTEIN 14"/>
    <property type="match status" value="1"/>
</dbReference>
<keyword evidence="11" id="KW-0325">Glycoprotein</keyword>
<dbReference type="SUPFAM" id="SSF52047">
    <property type="entry name" value="RNI-like"/>
    <property type="match status" value="1"/>
</dbReference>
<dbReference type="FunFam" id="3.80.10.10:FF:000213">
    <property type="entry name" value="Tyrosine-sulfated glycopeptide receptor 1"/>
    <property type="match status" value="2"/>
</dbReference>
<dbReference type="InterPro" id="IPR032675">
    <property type="entry name" value="LRR_dom_sf"/>
</dbReference>
<evidence type="ECO:0000256" key="8">
    <source>
        <dbReference type="ARBA" id="ARBA00022989"/>
    </source>
</evidence>
<keyword evidence="9 13" id="KW-0472">Membrane</keyword>
<reference evidence="15" key="1">
    <citation type="journal article" date="2023" name="Plant J.">
        <title>Genome sequences and population genomics provide insights into the demographic history, inbreeding, and mutation load of two 'living fossil' tree species of Dipteronia.</title>
        <authorList>
            <person name="Feng Y."/>
            <person name="Comes H.P."/>
            <person name="Chen J."/>
            <person name="Zhu S."/>
            <person name="Lu R."/>
            <person name="Zhang X."/>
            <person name="Li P."/>
            <person name="Qiu J."/>
            <person name="Olsen K.M."/>
            <person name="Qiu Y."/>
        </authorList>
    </citation>
    <scope>NUCLEOTIDE SEQUENCE</scope>
    <source>
        <strain evidence="15">KIB01</strain>
    </source>
</reference>
<comment type="similarity">
    <text evidence="2">Belongs to the RLP family.</text>
</comment>